<dbReference type="PANTHER" id="PTHR12684:SF2">
    <property type="entry name" value="TRNA 2'-PHOSPHOTRANSFERASE 1"/>
    <property type="match status" value="1"/>
</dbReference>
<comment type="function">
    <text evidence="1">Catalyzes the last step of tRNA splicing, the transfer of the splice junction 2'-phosphate from ligated tRNA to NAD to produce ADP-ribose 1''-2'' cyclic phosphate.</text>
</comment>
<dbReference type="Proteomes" id="UP000694941">
    <property type="component" value="Unplaced"/>
</dbReference>
<dbReference type="InterPro" id="IPR042080">
    <property type="entry name" value="RNA_2'-PTrans_N"/>
</dbReference>
<dbReference type="SUPFAM" id="SSF56399">
    <property type="entry name" value="ADP-ribosylation"/>
    <property type="match status" value="1"/>
</dbReference>
<evidence type="ECO:0000313" key="8">
    <source>
        <dbReference type="RefSeq" id="XP_013776797.1"/>
    </source>
</evidence>
<dbReference type="Pfam" id="PF01885">
    <property type="entry name" value="PTS_2-RNA"/>
    <property type="match status" value="1"/>
</dbReference>
<evidence type="ECO:0000256" key="4">
    <source>
        <dbReference type="ARBA" id="ARBA00022679"/>
    </source>
</evidence>
<reference evidence="8" key="1">
    <citation type="submission" date="2025-08" db="UniProtKB">
        <authorList>
            <consortium name="RefSeq"/>
        </authorList>
    </citation>
    <scope>IDENTIFICATION</scope>
    <source>
        <tissue evidence="8">Muscle</tissue>
    </source>
</reference>
<sequence>MSRARYTHGYPRAKKRNEDKDIRLSKSLSWLLRHGAEKEGLKLEYGGFASVDKLLSFPQFSSITVEDVKRVVEYNDKKRFALRYHPETGELQIRANQGHSVKVDEEGLVVPLKAEDCPNMIVHGTYFKNWPKIKVDGLSRMKRNHIHFAVGMPGENGVISGMRTNCEIFILIDVVKAIDDGFKFFQSENNVILSPGDKNGYLKPKYFKEVWQFSPRILLL</sequence>
<keyword evidence="5" id="KW-0520">NAD</keyword>
<name>A0ABM1B876_LIMPO</name>
<dbReference type="InterPro" id="IPR002745">
    <property type="entry name" value="Ptrans_KptA/Tpt1"/>
</dbReference>
<evidence type="ECO:0000256" key="3">
    <source>
        <dbReference type="ARBA" id="ARBA00012007"/>
    </source>
</evidence>
<evidence type="ECO:0000256" key="2">
    <source>
        <dbReference type="ARBA" id="ARBA00009836"/>
    </source>
</evidence>
<evidence type="ECO:0000256" key="1">
    <source>
        <dbReference type="ARBA" id="ARBA00003343"/>
    </source>
</evidence>
<protein>
    <recommendedName>
        <fullName evidence="3">2'-phosphotransferase</fullName>
        <ecNumber evidence="3">2.7.1.160</ecNumber>
    </recommendedName>
</protein>
<dbReference type="InterPro" id="IPR042081">
    <property type="entry name" value="RNA_2'-PTrans_C"/>
</dbReference>
<keyword evidence="7" id="KW-1185">Reference proteome</keyword>
<evidence type="ECO:0000256" key="6">
    <source>
        <dbReference type="ARBA" id="ARBA00047949"/>
    </source>
</evidence>
<comment type="catalytic activity">
    <reaction evidence="6">
        <text>2'-phospho-[ligated tRNA] + NAD(+) = mature tRNA + ADP-alpha-D-ribose 1'',2''-cyclic phosphate + nicotinamide</text>
        <dbReference type="Rhea" id="RHEA:23324"/>
        <dbReference type="Rhea" id="RHEA-COMP:11106"/>
        <dbReference type="Rhea" id="RHEA-COMP:11107"/>
        <dbReference type="ChEBI" id="CHEBI:17154"/>
        <dbReference type="ChEBI" id="CHEBI:57540"/>
        <dbReference type="ChEBI" id="CHEBI:76596"/>
        <dbReference type="ChEBI" id="CHEBI:82883"/>
        <dbReference type="ChEBI" id="CHEBI:85027"/>
        <dbReference type="EC" id="2.7.1.160"/>
    </reaction>
</comment>
<evidence type="ECO:0000313" key="7">
    <source>
        <dbReference type="Proteomes" id="UP000694941"/>
    </source>
</evidence>
<evidence type="ECO:0000256" key="5">
    <source>
        <dbReference type="ARBA" id="ARBA00023027"/>
    </source>
</evidence>
<dbReference type="EC" id="2.7.1.160" evidence="3"/>
<proteinExistence type="inferred from homology"/>
<dbReference type="PANTHER" id="PTHR12684">
    <property type="entry name" value="PUTATIVE PHOSPHOTRANSFERASE"/>
    <property type="match status" value="1"/>
</dbReference>
<accession>A0ABM1B876</accession>
<dbReference type="GeneID" id="106461514"/>
<keyword evidence="4" id="KW-0808">Transferase</keyword>
<dbReference type="RefSeq" id="XP_013776797.1">
    <property type="nucleotide sequence ID" value="XM_013921343.2"/>
</dbReference>
<organism evidence="7 8">
    <name type="scientific">Limulus polyphemus</name>
    <name type="common">Atlantic horseshoe crab</name>
    <dbReference type="NCBI Taxonomy" id="6850"/>
    <lineage>
        <taxon>Eukaryota</taxon>
        <taxon>Metazoa</taxon>
        <taxon>Ecdysozoa</taxon>
        <taxon>Arthropoda</taxon>
        <taxon>Chelicerata</taxon>
        <taxon>Merostomata</taxon>
        <taxon>Xiphosura</taxon>
        <taxon>Limulidae</taxon>
        <taxon>Limulus</taxon>
    </lineage>
</organism>
<dbReference type="Gene3D" id="1.10.10.970">
    <property type="entry name" value="RNA 2'-phosphotransferase, Tpt1/KptA family, N-terminal domain"/>
    <property type="match status" value="1"/>
</dbReference>
<dbReference type="Gene3D" id="3.20.170.30">
    <property type="match status" value="1"/>
</dbReference>
<gene>
    <name evidence="8" type="primary">LOC106461514</name>
</gene>
<comment type="similarity">
    <text evidence="2">Belongs to the KptA/TPT1 family.</text>
</comment>